<evidence type="ECO:0000313" key="2">
    <source>
        <dbReference type="EMBL" id="RLV55817.1"/>
    </source>
</evidence>
<protein>
    <submittedName>
        <fullName evidence="2">DUF3618 domain-containing protein</fullName>
    </submittedName>
</protein>
<dbReference type="Proteomes" id="UP000282515">
    <property type="component" value="Unassembled WGS sequence"/>
</dbReference>
<keyword evidence="1" id="KW-1133">Transmembrane helix</keyword>
<sequence length="92" mass="10030">MTEGPNERHDVSQASPDQLVDEIEDIRVRLAGTIDELIDRSNPKNIVKRQLAQVKAHFVAPDGSVRVENVVPVVAITAAVVGGIIVVRRLLD</sequence>
<keyword evidence="1" id="KW-0472">Membrane</keyword>
<keyword evidence="1" id="KW-0812">Transmembrane</keyword>
<dbReference type="EMBL" id="RDBF01000006">
    <property type="protein sequence ID" value="RLV55817.1"/>
    <property type="molecule type" value="Genomic_DNA"/>
</dbReference>
<dbReference type="OrthoDB" id="5149496at2"/>
<organism evidence="2 3">
    <name type="scientific">Aeromicrobium phragmitis</name>
    <dbReference type="NCBI Taxonomy" id="2478914"/>
    <lineage>
        <taxon>Bacteria</taxon>
        <taxon>Bacillati</taxon>
        <taxon>Actinomycetota</taxon>
        <taxon>Actinomycetes</taxon>
        <taxon>Propionibacteriales</taxon>
        <taxon>Nocardioidaceae</taxon>
        <taxon>Aeromicrobium</taxon>
    </lineage>
</organism>
<dbReference type="Pfam" id="PF12277">
    <property type="entry name" value="DUF3618"/>
    <property type="match status" value="1"/>
</dbReference>
<proteinExistence type="predicted"/>
<keyword evidence="3" id="KW-1185">Reference proteome</keyword>
<dbReference type="InterPro" id="IPR022062">
    <property type="entry name" value="DUF3618"/>
</dbReference>
<gene>
    <name evidence="2" type="ORF">D9V41_10205</name>
</gene>
<accession>A0A3L8PKC3</accession>
<reference evidence="2 3" key="1">
    <citation type="submission" date="2018-10" db="EMBL/GenBank/DDBJ databases">
        <title>Aeromicrobium sp. 9W16Y-2 whole genome shotgun sequence.</title>
        <authorList>
            <person name="Li F."/>
        </authorList>
    </citation>
    <scope>NUCLEOTIDE SEQUENCE [LARGE SCALE GENOMIC DNA]</scope>
    <source>
        <strain evidence="2 3">9W16Y-2</strain>
    </source>
</reference>
<feature type="transmembrane region" description="Helical" evidence="1">
    <location>
        <begin position="70"/>
        <end position="91"/>
    </location>
</feature>
<comment type="caution">
    <text evidence="2">The sequence shown here is derived from an EMBL/GenBank/DDBJ whole genome shotgun (WGS) entry which is preliminary data.</text>
</comment>
<dbReference type="AlphaFoldDB" id="A0A3L8PKC3"/>
<name>A0A3L8PKC3_9ACTN</name>
<evidence type="ECO:0000313" key="3">
    <source>
        <dbReference type="Proteomes" id="UP000282515"/>
    </source>
</evidence>
<evidence type="ECO:0000256" key="1">
    <source>
        <dbReference type="SAM" id="Phobius"/>
    </source>
</evidence>